<feature type="domain" description="HAMP" evidence="7">
    <location>
        <begin position="327"/>
        <end position="379"/>
    </location>
</feature>
<keyword evidence="5" id="KW-0812">Transmembrane</keyword>
<dbReference type="SUPFAM" id="SSF58104">
    <property type="entry name" value="Methyl-accepting chemotaxis protein (MCP) signaling domain"/>
    <property type="match status" value="1"/>
</dbReference>
<reference evidence="8 9" key="1">
    <citation type="journal article" date="2012" name="Science">
        <title>Ecological populations of bacteria act as socially cohesive units of antibiotic production and resistance.</title>
        <authorList>
            <person name="Cordero O.X."/>
            <person name="Wildschutte H."/>
            <person name="Kirkup B."/>
            <person name="Proehl S."/>
            <person name="Ngo L."/>
            <person name="Hussain F."/>
            <person name="Le Roux F."/>
            <person name="Mincer T."/>
            <person name="Polz M.F."/>
        </authorList>
    </citation>
    <scope>NUCLEOTIDE SEQUENCE [LARGE SCALE GENOMIC DNA]</scope>
    <source>
        <strain evidence="8 9">ZF-129</strain>
    </source>
</reference>
<dbReference type="PROSITE" id="PS50111">
    <property type="entry name" value="CHEMOTAXIS_TRANSDUC_2"/>
    <property type="match status" value="1"/>
</dbReference>
<dbReference type="CDD" id="cd06225">
    <property type="entry name" value="HAMP"/>
    <property type="match status" value="1"/>
</dbReference>
<dbReference type="InterPro" id="IPR003660">
    <property type="entry name" value="HAMP_dom"/>
</dbReference>
<dbReference type="eggNOG" id="COG4192">
    <property type="taxonomic scope" value="Bacteria"/>
</dbReference>
<dbReference type="GO" id="GO:0016020">
    <property type="term" value="C:membrane"/>
    <property type="evidence" value="ECO:0007669"/>
    <property type="project" value="UniProtKB-SubCell"/>
</dbReference>
<evidence type="ECO:0000256" key="3">
    <source>
        <dbReference type="ARBA" id="ARBA00029447"/>
    </source>
</evidence>
<dbReference type="STRING" id="1187848.A1QO_09865"/>
<evidence type="ECO:0000256" key="1">
    <source>
        <dbReference type="ARBA" id="ARBA00004370"/>
    </source>
</evidence>
<dbReference type="SMART" id="SM00304">
    <property type="entry name" value="HAMP"/>
    <property type="match status" value="1"/>
</dbReference>
<organism evidence="8 9">
    <name type="scientific">Vibrio genomosp. F10 str. ZF-129</name>
    <dbReference type="NCBI Taxonomy" id="1187848"/>
    <lineage>
        <taxon>Bacteria</taxon>
        <taxon>Pseudomonadati</taxon>
        <taxon>Pseudomonadota</taxon>
        <taxon>Gammaproteobacteria</taxon>
        <taxon>Vibrionales</taxon>
        <taxon>Vibrionaceae</taxon>
        <taxon>Vibrio</taxon>
    </lineage>
</organism>
<dbReference type="AlphaFoldDB" id="A0A1E5BDP8"/>
<evidence type="ECO:0000259" key="7">
    <source>
        <dbReference type="PROSITE" id="PS50885"/>
    </source>
</evidence>
<dbReference type="Pfam" id="PF12729">
    <property type="entry name" value="4HB_MCP_1"/>
    <property type="match status" value="1"/>
</dbReference>
<feature type="domain" description="Methyl-accepting transducer" evidence="6">
    <location>
        <begin position="384"/>
        <end position="620"/>
    </location>
</feature>
<feature type="transmembrane region" description="Helical" evidence="5">
    <location>
        <begin position="12"/>
        <end position="31"/>
    </location>
</feature>
<dbReference type="FunFam" id="1.10.287.950:FF:000001">
    <property type="entry name" value="Methyl-accepting chemotaxis sensory transducer"/>
    <property type="match status" value="1"/>
</dbReference>
<dbReference type="InterPro" id="IPR004089">
    <property type="entry name" value="MCPsignal_dom"/>
</dbReference>
<sequence length="656" mass="72482">MKLSIVQRTIGGYFIMFLLLALLGGISYYKLTTVDSHVRQVTQKATPLLVETSKLQTAVLKSQRSLLEYITYTDIESLPPIQQEFNEQRAVFFAILERIRSTTSQTDKASVITQTAEGYFSVADQVMSQHTESIELNQQLNSARQVFVKFEDSFQKVTLLLLDKVSKSRSQSNKVDRLTSGIQRDLRTLRAANPDMDLTKLVETFTSNVSRAKEGIGSIKVSAGVITRFEKTLAKLEEAGVSEKGMLPLMIRQRQLQSEIRGLIEQAQQSTRAMETEVEQLSDMALVEVDSASSVTAKSVESAEIMIIVMTIASAFVAAIIGYLTSRSIHKPLSLINRVLRKMTQGDMTHHVNYQSSCEFGELSNSIDQLVSEMKNLLSQINSGSDSLAEEAQNASQISDATMSRVSTQKQQIDLVAAAISEMEVSVSEVFRSTEQSQEEVKKANTGTQESRGQVASSLVLVEELLRSINTAVDITHKLDEFSNNIGSILDVIRGIAEQTNLLALNAAIEAARAGEHGRGFAVVADEVRTLATRTQQSTVEIQKMIESLQESSQQVVEVMNESQDKTKECVEQSRITDETLKSVAERMESINDMSMQVAHASEEQIVVSRDIAKTINEISEVAIETETEARGASSVSDVLAQLAQQQRTLVNKFKL</sequence>
<dbReference type="CDD" id="cd11386">
    <property type="entry name" value="MCP_signal"/>
    <property type="match status" value="1"/>
</dbReference>
<dbReference type="InterPro" id="IPR024478">
    <property type="entry name" value="HlyB_4HB_MCP"/>
</dbReference>
<dbReference type="GO" id="GO:0006935">
    <property type="term" value="P:chemotaxis"/>
    <property type="evidence" value="ECO:0007669"/>
    <property type="project" value="InterPro"/>
</dbReference>
<dbReference type="InterPro" id="IPR004090">
    <property type="entry name" value="Chemotax_Me-accpt_rcpt"/>
</dbReference>
<comment type="subcellular location">
    <subcellularLocation>
        <location evidence="1">Membrane</location>
    </subcellularLocation>
</comment>
<dbReference type="OrthoDB" id="5579179at2"/>
<name>A0A1E5BDP8_9VIBR</name>
<evidence type="ECO:0000313" key="9">
    <source>
        <dbReference type="Proteomes" id="UP000094741"/>
    </source>
</evidence>
<proteinExistence type="inferred from homology"/>
<evidence type="ECO:0000259" key="6">
    <source>
        <dbReference type="PROSITE" id="PS50111"/>
    </source>
</evidence>
<dbReference type="GO" id="GO:0007165">
    <property type="term" value="P:signal transduction"/>
    <property type="evidence" value="ECO:0007669"/>
    <property type="project" value="UniProtKB-KW"/>
</dbReference>
<keyword evidence="5" id="KW-0472">Membrane</keyword>
<evidence type="ECO:0000256" key="5">
    <source>
        <dbReference type="SAM" id="Phobius"/>
    </source>
</evidence>
<comment type="similarity">
    <text evidence="3">Belongs to the methyl-accepting chemotaxis (MCP) protein family.</text>
</comment>
<dbReference type="PROSITE" id="PS50885">
    <property type="entry name" value="HAMP"/>
    <property type="match status" value="1"/>
</dbReference>
<dbReference type="Pfam" id="PF00672">
    <property type="entry name" value="HAMP"/>
    <property type="match status" value="1"/>
</dbReference>
<evidence type="ECO:0000313" key="8">
    <source>
        <dbReference type="EMBL" id="OEE33384.1"/>
    </source>
</evidence>
<dbReference type="GO" id="GO:0004888">
    <property type="term" value="F:transmembrane signaling receptor activity"/>
    <property type="evidence" value="ECO:0007669"/>
    <property type="project" value="InterPro"/>
</dbReference>
<feature type="transmembrane region" description="Helical" evidence="5">
    <location>
        <begin position="305"/>
        <end position="324"/>
    </location>
</feature>
<evidence type="ECO:0000256" key="4">
    <source>
        <dbReference type="PROSITE-ProRule" id="PRU00284"/>
    </source>
</evidence>
<dbReference type="PRINTS" id="PR00260">
    <property type="entry name" value="CHEMTRNSDUCR"/>
</dbReference>
<dbReference type="Proteomes" id="UP000094741">
    <property type="component" value="Unassembled WGS sequence"/>
</dbReference>
<dbReference type="PANTHER" id="PTHR32089">
    <property type="entry name" value="METHYL-ACCEPTING CHEMOTAXIS PROTEIN MCPB"/>
    <property type="match status" value="1"/>
</dbReference>
<protein>
    <submittedName>
        <fullName evidence="8">Chemotaxis protein</fullName>
    </submittedName>
</protein>
<evidence type="ECO:0000256" key="2">
    <source>
        <dbReference type="ARBA" id="ARBA00023224"/>
    </source>
</evidence>
<dbReference type="EMBL" id="AJYQ02000104">
    <property type="protein sequence ID" value="OEE33384.1"/>
    <property type="molecule type" value="Genomic_DNA"/>
</dbReference>
<comment type="caution">
    <text evidence="8">The sequence shown here is derived from an EMBL/GenBank/DDBJ whole genome shotgun (WGS) entry which is preliminary data.</text>
</comment>
<dbReference type="Gene3D" id="1.10.287.950">
    <property type="entry name" value="Methyl-accepting chemotaxis protein"/>
    <property type="match status" value="1"/>
</dbReference>
<dbReference type="RefSeq" id="WP_017036189.1">
    <property type="nucleotide sequence ID" value="NZ_AJYQ02000104.1"/>
</dbReference>
<keyword evidence="5" id="KW-1133">Transmembrane helix</keyword>
<gene>
    <name evidence="8" type="ORF">A1QO_09865</name>
</gene>
<dbReference type="SMART" id="SM00283">
    <property type="entry name" value="MA"/>
    <property type="match status" value="1"/>
</dbReference>
<dbReference type="eggNOG" id="COG0840">
    <property type="taxonomic scope" value="Bacteria"/>
</dbReference>
<accession>A0A1E5BDP8</accession>
<dbReference type="PANTHER" id="PTHR32089:SF70">
    <property type="entry name" value="ENERGY TAXIS MODULATING METHYL ACCEPTING SENSORY TRANSDUCER"/>
    <property type="match status" value="1"/>
</dbReference>
<dbReference type="Pfam" id="PF00015">
    <property type="entry name" value="MCPsignal"/>
    <property type="match status" value="1"/>
</dbReference>
<keyword evidence="2 4" id="KW-0807">Transducer</keyword>